<accession>A0A392SJE9</accession>
<sequence length="59" mass="6528">VISSSKTLGTESGHLLPPARRAQWCCAARPKPCLRRFQLRSPALRARLGCAARRTYYAG</sequence>
<proteinExistence type="predicted"/>
<comment type="caution">
    <text evidence="1">The sequence shown here is derived from an EMBL/GenBank/DDBJ whole genome shotgun (WGS) entry which is preliminary data.</text>
</comment>
<keyword evidence="2" id="KW-1185">Reference proteome</keyword>
<evidence type="ECO:0000313" key="2">
    <source>
        <dbReference type="Proteomes" id="UP000265520"/>
    </source>
</evidence>
<dbReference type="Proteomes" id="UP000265520">
    <property type="component" value="Unassembled WGS sequence"/>
</dbReference>
<dbReference type="AlphaFoldDB" id="A0A392SJE9"/>
<organism evidence="1 2">
    <name type="scientific">Trifolium medium</name>
    <dbReference type="NCBI Taxonomy" id="97028"/>
    <lineage>
        <taxon>Eukaryota</taxon>
        <taxon>Viridiplantae</taxon>
        <taxon>Streptophyta</taxon>
        <taxon>Embryophyta</taxon>
        <taxon>Tracheophyta</taxon>
        <taxon>Spermatophyta</taxon>
        <taxon>Magnoliopsida</taxon>
        <taxon>eudicotyledons</taxon>
        <taxon>Gunneridae</taxon>
        <taxon>Pentapetalae</taxon>
        <taxon>rosids</taxon>
        <taxon>fabids</taxon>
        <taxon>Fabales</taxon>
        <taxon>Fabaceae</taxon>
        <taxon>Papilionoideae</taxon>
        <taxon>50 kb inversion clade</taxon>
        <taxon>NPAAA clade</taxon>
        <taxon>Hologalegina</taxon>
        <taxon>IRL clade</taxon>
        <taxon>Trifolieae</taxon>
        <taxon>Trifolium</taxon>
    </lineage>
</organism>
<evidence type="ECO:0000313" key="1">
    <source>
        <dbReference type="EMBL" id="MCI48567.1"/>
    </source>
</evidence>
<feature type="non-terminal residue" evidence="1">
    <location>
        <position position="1"/>
    </location>
</feature>
<protein>
    <submittedName>
        <fullName evidence="1">Uncharacterized protein</fullName>
    </submittedName>
</protein>
<name>A0A392SJE9_9FABA</name>
<reference evidence="1 2" key="1">
    <citation type="journal article" date="2018" name="Front. Plant Sci.">
        <title>Red Clover (Trifolium pratense) and Zigzag Clover (T. medium) - A Picture of Genomic Similarities and Differences.</title>
        <authorList>
            <person name="Dluhosova J."/>
            <person name="Istvanek J."/>
            <person name="Nedelnik J."/>
            <person name="Repkova J."/>
        </authorList>
    </citation>
    <scope>NUCLEOTIDE SEQUENCE [LARGE SCALE GENOMIC DNA]</scope>
    <source>
        <strain evidence="2">cv. 10/8</strain>
        <tissue evidence="1">Leaf</tissue>
    </source>
</reference>
<dbReference type="EMBL" id="LXQA010388259">
    <property type="protein sequence ID" value="MCI48567.1"/>
    <property type="molecule type" value="Genomic_DNA"/>
</dbReference>